<keyword evidence="2" id="KW-1185">Reference proteome</keyword>
<protein>
    <submittedName>
        <fullName evidence="1">Uncharacterized protein</fullName>
    </submittedName>
</protein>
<proteinExistence type="predicted"/>
<sequence length="294" mass="32960">MDDLKSRECMGFPPDVIAGLMEGIPRDPLTGLFLIERKSRRSLPTDPPIHGIPSSMPYAFEELRVKPQTTWTLRRTVVEHIQQSPDEHEWNQEATSATRVLLHWSGSDDDYPCRKTLYTSEPDPAAVLGFVRRSIIDGGQPEDNCIATILIVSLELSLSFPLLKLFFEILPATVSWFVEPVDLVTALPVEQSRPNFRQLILLAVIANRAGHTACDIGDRVSAEKKYTEALGFTRAAMSIVCDAEQKVKVKIMMAMLLLNRTSTHFLHYGDHTDFESALLDAEMAEAVHPHHTKS</sequence>
<dbReference type="EMBL" id="MU277316">
    <property type="protein sequence ID" value="KAI0055039.1"/>
    <property type="molecule type" value="Genomic_DNA"/>
</dbReference>
<name>A0ACB8SEV5_9AGAM</name>
<dbReference type="Proteomes" id="UP000814140">
    <property type="component" value="Unassembled WGS sequence"/>
</dbReference>
<organism evidence="1 2">
    <name type="scientific">Artomyces pyxidatus</name>
    <dbReference type="NCBI Taxonomy" id="48021"/>
    <lineage>
        <taxon>Eukaryota</taxon>
        <taxon>Fungi</taxon>
        <taxon>Dikarya</taxon>
        <taxon>Basidiomycota</taxon>
        <taxon>Agaricomycotina</taxon>
        <taxon>Agaricomycetes</taxon>
        <taxon>Russulales</taxon>
        <taxon>Auriscalpiaceae</taxon>
        <taxon>Artomyces</taxon>
    </lineage>
</organism>
<evidence type="ECO:0000313" key="2">
    <source>
        <dbReference type="Proteomes" id="UP000814140"/>
    </source>
</evidence>
<evidence type="ECO:0000313" key="1">
    <source>
        <dbReference type="EMBL" id="KAI0055039.1"/>
    </source>
</evidence>
<reference evidence="1" key="1">
    <citation type="submission" date="2021-03" db="EMBL/GenBank/DDBJ databases">
        <authorList>
            <consortium name="DOE Joint Genome Institute"/>
            <person name="Ahrendt S."/>
            <person name="Looney B.P."/>
            <person name="Miyauchi S."/>
            <person name="Morin E."/>
            <person name="Drula E."/>
            <person name="Courty P.E."/>
            <person name="Chicoki N."/>
            <person name="Fauchery L."/>
            <person name="Kohler A."/>
            <person name="Kuo A."/>
            <person name="Labutti K."/>
            <person name="Pangilinan J."/>
            <person name="Lipzen A."/>
            <person name="Riley R."/>
            <person name="Andreopoulos W."/>
            <person name="He G."/>
            <person name="Johnson J."/>
            <person name="Barry K.W."/>
            <person name="Grigoriev I.V."/>
            <person name="Nagy L."/>
            <person name="Hibbett D."/>
            <person name="Henrissat B."/>
            <person name="Matheny P.B."/>
            <person name="Labbe J."/>
            <person name="Martin F."/>
        </authorList>
    </citation>
    <scope>NUCLEOTIDE SEQUENCE</scope>
    <source>
        <strain evidence="1">HHB10654</strain>
    </source>
</reference>
<gene>
    <name evidence="1" type="ORF">BV25DRAFT_1922135</name>
</gene>
<comment type="caution">
    <text evidence="1">The sequence shown here is derived from an EMBL/GenBank/DDBJ whole genome shotgun (WGS) entry which is preliminary data.</text>
</comment>
<reference evidence="1" key="2">
    <citation type="journal article" date="2022" name="New Phytol.">
        <title>Evolutionary transition to the ectomycorrhizal habit in the genomes of a hyperdiverse lineage of mushroom-forming fungi.</title>
        <authorList>
            <person name="Looney B."/>
            <person name="Miyauchi S."/>
            <person name="Morin E."/>
            <person name="Drula E."/>
            <person name="Courty P.E."/>
            <person name="Kohler A."/>
            <person name="Kuo A."/>
            <person name="LaButti K."/>
            <person name="Pangilinan J."/>
            <person name="Lipzen A."/>
            <person name="Riley R."/>
            <person name="Andreopoulos W."/>
            <person name="He G."/>
            <person name="Johnson J."/>
            <person name="Nolan M."/>
            <person name="Tritt A."/>
            <person name="Barry K.W."/>
            <person name="Grigoriev I.V."/>
            <person name="Nagy L.G."/>
            <person name="Hibbett D."/>
            <person name="Henrissat B."/>
            <person name="Matheny P.B."/>
            <person name="Labbe J."/>
            <person name="Martin F.M."/>
        </authorList>
    </citation>
    <scope>NUCLEOTIDE SEQUENCE</scope>
    <source>
        <strain evidence="1">HHB10654</strain>
    </source>
</reference>
<accession>A0ACB8SEV5</accession>